<accession>A0ACC0PI61</accession>
<keyword evidence="2" id="KW-1185">Reference proteome</keyword>
<name>A0ACC0PI61_RHOML</name>
<dbReference type="EMBL" id="CM046390">
    <property type="protein sequence ID" value="KAI8565271.1"/>
    <property type="molecule type" value="Genomic_DNA"/>
</dbReference>
<evidence type="ECO:0000313" key="1">
    <source>
        <dbReference type="EMBL" id="KAI8565271.1"/>
    </source>
</evidence>
<evidence type="ECO:0000313" key="2">
    <source>
        <dbReference type="Proteomes" id="UP001062846"/>
    </source>
</evidence>
<gene>
    <name evidence="1" type="ORF">RHMOL_Rhmol03G0246000</name>
</gene>
<protein>
    <submittedName>
        <fullName evidence="1">Uncharacterized protein</fullName>
    </submittedName>
</protein>
<reference evidence="1" key="1">
    <citation type="submission" date="2022-02" db="EMBL/GenBank/DDBJ databases">
        <title>Plant Genome Project.</title>
        <authorList>
            <person name="Zhang R.-G."/>
        </authorList>
    </citation>
    <scope>NUCLEOTIDE SEQUENCE</scope>
    <source>
        <strain evidence="1">AT1</strain>
    </source>
</reference>
<proteinExistence type="predicted"/>
<comment type="caution">
    <text evidence="1">The sequence shown here is derived from an EMBL/GenBank/DDBJ whole genome shotgun (WGS) entry which is preliminary data.</text>
</comment>
<sequence>MAPAALLMNESWPSKRVCVMGASGPLGSALVQRLLQRGYAVHAAALRHYPPNTHVHVSGGVDCLEGVLSSCDHEKKNKRLRAFDTDPLDYHSILDALKGCSGLFYCFDPPSDRPTYDRERILKKHLEVLVVQELMAEVEVRAAHNVLEACAQTSTVDKVVFTSSATAVIWRDGRNTMPDMDERNWSDISFCKKYKLWHGLSKTLAEKAAWALAMDRGLNMVSVNGGLLVGSSPQGHQLMTVDNPYLKGAAEMYEDGVFVTVDLGFLVAAHICVYEDVSSYGRYLCFNQVIDSNTAALKLAHMLFPSSPSSPSPQSLEEERVYQQRISNKKLNKLMVDFERGLLPV</sequence>
<dbReference type="Proteomes" id="UP001062846">
    <property type="component" value="Chromosome 3"/>
</dbReference>
<organism evidence="1 2">
    <name type="scientific">Rhododendron molle</name>
    <name type="common">Chinese azalea</name>
    <name type="synonym">Azalea mollis</name>
    <dbReference type="NCBI Taxonomy" id="49168"/>
    <lineage>
        <taxon>Eukaryota</taxon>
        <taxon>Viridiplantae</taxon>
        <taxon>Streptophyta</taxon>
        <taxon>Embryophyta</taxon>
        <taxon>Tracheophyta</taxon>
        <taxon>Spermatophyta</taxon>
        <taxon>Magnoliopsida</taxon>
        <taxon>eudicotyledons</taxon>
        <taxon>Gunneridae</taxon>
        <taxon>Pentapetalae</taxon>
        <taxon>asterids</taxon>
        <taxon>Ericales</taxon>
        <taxon>Ericaceae</taxon>
        <taxon>Ericoideae</taxon>
        <taxon>Rhodoreae</taxon>
        <taxon>Rhododendron</taxon>
    </lineage>
</organism>